<accession>A0ABT6NCA7</accession>
<gene>
    <name evidence="2" type="ORF">QE109_07870</name>
</gene>
<proteinExistence type="predicted"/>
<feature type="transmembrane region" description="Helical" evidence="1">
    <location>
        <begin position="156"/>
        <end position="181"/>
    </location>
</feature>
<evidence type="ECO:0000313" key="3">
    <source>
        <dbReference type="Proteomes" id="UP001158045"/>
    </source>
</evidence>
<dbReference type="Proteomes" id="UP001158045">
    <property type="component" value="Unassembled WGS sequence"/>
</dbReference>
<evidence type="ECO:0000256" key="1">
    <source>
        <dbReference type="SAM" id="Phobius"/>
    </source>
</evidence>
<keyword evidence="1" id="KW-1133">Transmembrane helix</keyword>
<feature type="transmembrane region" description="Helical" evidence="1">
    <location>
        <begin position="75"/>
        <end position="97"/>
    </location>
</feature>
<feature type="transmembrane region" description="Helical" evidence="1">
    <location>
        <begin position="239"/>
        <end position="257"/>
    </location>
</feature>
<dbReference type="Pfam" id="PF12679">
    <property type="entry name" value="ABC2_membrane_2"/>
    <property type="match status" value="1"/>
</dbReference>
<reference evidence="2 3" key="1">
    <citation type="submission" date="2023-04" db="EMBL/GenBank/DDBJ databases">
        <title>Fusibacter bizertensis strain WBS, isolated from littoral bottom sediments of the Arctic seas - biochemical and genomic analysis.</title>
        <authorList>
            <person name="Brioukhanov A.L."/>
        </authorList>
    </citation>
    <scope>NUCLEOTIDE SEQUENCE [LARGE SCALE GENOMIC DNA]</scope>
    <source>
        <strain evidence="2 3">WBS</strain>
    </source>
</reference>
<evidence type="ECO:0000313" key="2">
    <source>
        <dbReference type="EMBL" id="MDH8678060.1"/>
    </source>
</evidence>
<feature type="transmembrane region" description="Helical" evidence="1">
    <location>
        <begin position="188"/>
        <end position="205"/>
    </location>
</feature>
<dbReference type="RefSeq" id="WP_281093889.1">
    <property type="nucleotide sequence ID" value="NZ_JARYZI010000004.1"/>
</dbReference>
<name>A0ABT6NCA7_9FIRM</name>
<keyword evidence="1" id="KW-0812">Transmembrane</keyword>
<protein>
    <submittedName>
        <fullName evidence="2">ABC transporter permease subunit</fullName>
    </submittedName>
</protein>
<dbReference type="EMBL" id="JARYZI010000004">
    <property type="protein sequence ID" value="MDH8678060.1"/>
    <property type="molecule type" value="Genomic_DNA"/>
</dbReference>
<feature type="transmembrane region" description="Helical" evidence="1">
    <location>
        <begin position="15"/>
        <end position="36"/>
    </location>
</feature>
<sequence>MNILMQELKMGRKSLIVWCASLVGTFTIFMMLYPFISEQAATFTKVFESFPPEFRKAFGLTTTNLGEVLGYYSFAFLYIILAGAVQAMNLGVSILSAEVREKTGDFLFVKPVKRTKIITLKIAAVLIELGIINVVICLANLIIINLVSKDAFDMKLYMLLTGTLLFIQLFFASLGLAVSVFLRRIRTVLPISMGVVFLFYIIFLLNQTLEDPKLAWISPFGYFDLAYVSEHVAYQGKFIAAWFVLSAIFIFFTYKLFTKKDLPSI</sequence>
<feature type="transmembrane region" description="Helical" evidence="1">
    <location>
        <begin position="118"/>
        <end position="144"/>
    </location>
</feature>
<keyword evidence="1" id="KW-0472">Membrane</keyword>
<comment type="caution">
    <text evidence="2">The sequence shown here is derived from an EMBL/GenBank/DDBJ whole genome shotgun (WGS) entry which is preliminary data.</text>
</comment>
<keyword evidence="3" id="KW-1185">Reference proteome</keyword>
<organism evidence="2 3">
    <name type="scientific">Fusibacter bizertensis</name>
    <dbReference type="NCBI Taxonomy" id="1488331"/>
    <lineage>
        <taxon>Bacteria</taxon>
        <taxon>Bacillati</taxon>
        <taxon>Bacillota</taxon>
        <taxon>Clostridia</taxon>
        <taxon>Eubacteriales</taxon>
        <taxon>Eubacteriales Family XII. Incertae Sedis</taxon>
        <taxon>Fusibacter</taxon>
    </lineage>
</organism>